<dbReference type="Proteomes" id="UP000265520">
    <property type="component" value="Unassembled WGS sequence"/>
</dbReference>
<feature type="non-terminal residue" evidence="2">
    <location>
        <position position="228"/>
    </location>
</feature>
<protein>
    <submittedName>
        <fullName evidence="2">Symplekin-like</fullName>
    </submittedName>
</protein>
<evidence type="ECO:0000313" key="2">
    <source>
        <dbReference type="EMBL" id="MCI10421.1"/>
    </source>
</evidence>
<feature type="compositionally biased region" description="Polar residues" evidence="1">
    <location>
        <begin position="204"/>
        <end position="221"/>
    </location>
</feature>
<name>A0A392PE66_9FABA</name>
<sequence>VQQLVAMFGALVAQGEKAVASLEILISSISADLLAEVVMANMRYLPPNCPNAEGNDEQLHDISIFGSHDKAKYPQSFVAGVMSLSSTFPPVASLLDAHQSVSNDLVKSHGEEEISSPGVDSSAMNSGMILSSQNAPSPTDFPSSDTCIPGVENVSTPLPDIDDVGNLESGIPGLDSFGRIDALSETLAPSSLVSTDMQIEDASQEQVTSLDNRSPLNSVPSVSADKSE</sequence>
<feature type="non-terminal residue" evidence="2">
    <location>
        <position position="1"/>
    </location>
</feature>
<proteinExistence type="predicted"/>
<evidence type="ECO:0000256" key="1">
    <source>
        <dbReference type="SAM" id="MobiDB-lite"/>
    </source>
</evidence>
<keyword evidence="3" id="KW-1185">Reference proteome</keyword>
<dbReference type="PANTHER" id="PTHR47184:SF2">
    <property type="entry name" value="SYMPLEKIN"/>
    <property type="match status" value="1"/>
</dbReference>
<dbReference type="AlphaFoldDB" id="A0A392PE66"/>
<reference evidence="2 3" key="1">
    <citation type="journal article" date="2018" name="Front. Plant Sci.">
        <title>Red Clover (Trifolium pratense) and Zigzag Clover (T. medium) - A Picture of Genomic Similarities and Differences.</title>
        <authorList>
            <person name="Dluhosova J."/>
            <person name="Istvanek J."/>
            <person name="Nedelnik J."/>
            <person name="Repkova J."/>
        </authorList>
    </citation>
    <scope>NUCLEOTIDE SEQUENCE [LARGE SCALE GENOMIC DNA]</scope>
    <source>
        <strain evidence="3">cv. 10/8</strain>
        <tissue evidence="2">Leaf</tissue>
    </source>
</reference>
<dbReference type="EMBL" id="LXQA010076179">
    <property type="protein sequence ID" value="MCI10421.1"/>
    <property type="molecule type" value="Genomic_DNA"/>
</dbReference>
<accession>A0A392PE66</accession>
<comment type="caution">
    <text evidence="2">The sequence shown here is derived from an EMBL/GenBank/DDBJ whole genome shotgun (WGS) entry which is preliminary data.</text>
</comment>
<evidence type="ECO:0000313" key="3">
    <source>
        <dbReference type="Proteomes" id="UP000265520"/>
    </source>
</evidence>
<dbReference type="PANTHER" id="PTHR47184">
    <property type="entry name" value="PHOSPHATIDYLINOSITOL 3-AND 4-KINASE FAMILY PROTEIN-RELATED"/>
    <property type="match status" value="1"/>
</dbReference>
<organism evidence="2 3">
    <name type="scientific">Trifolium medium</name>
    <dbReference type="NCBI Taxonomy" id="97028"/>
    <lineage>
        <taxon>Eukaryota</taxon>
        <taxon>Viridiplantae</taxon>
        <taxon>Streptophyta</taxon>
        <taxon>Embryophyta</taxon>
        <taxon>Tracheophyta</taxon>
        <taxon>Spermatophyta</taxon>
        <taxon>Magnoliopsida</taxon>
        <taxon>eudicotyledons</taxon>
        <taxon>Gunneridae</taxon>
        <taxon>Pentapetalae</taxon>
        <taxon>rosids</taxon>
        <taxon>fabids</taxon>
        <taxon>Fabales</taxon>
        <taxon>Fabaceae</taxon>
        <taxon>Papilionoideae</taxon>
        <taxon>50 kb inversion clade</taxon>
        <taxon>NPAAA clade</taxon>
        <taxon>Hologalegina</taxon>
        <taxon>IRL clade</taxon>
        <taxon>Trifolieae</taxon>
        <taxon>Trifolium</taxon>
    </lineage>
</organism>
<feature type="region of interest" description="Disordered" evidence="1">
    <location>
        <begin position="195"/>
        <end position="228"/>
    </location>
</feature>